<dbReference type="InterPro" id="IPR013096">
    <property type="entry name" value="Cupin_2"/>
</dbReference>
<evidence type="ECO:0000313" key="2">
    <source>
        <dbReference type="EMBL" id="BBL78306.1"/>
    </source>
</evidence>
<dbReference type="InterPro" id="IPR053146">
    <property type="entry name" value="QDO-like"/>
</dbReference>
<dbReference type="EMBL" id="AP019791">
    <property type="protein sequence ID" value="BBL78306.1"/>
    <property type="molecule type" value="Genomic_DNA"/>
</dbReference>
<dbReference type="Pfam" id="PF07883">
    <property type="entry name" value="Cupin_2"/>
    <property type="match status" value="1"/>
</dbReference>
<proteinExistence type="predicted"/>
<reference evidence="2" key="1">
    <citation type="journal article" date="2019" name="Microbiol. Resour. Announc.">
        <title>Complete Genome Sequence of Rubrobacter xylanophilus Strain AA3-22, Isolated from Arima Onsen in Japan.</title>
        <authorList>
            <person name="Tomariguchi N."/>
            <person name="Miyazaki K."/>
        </authorList>
    </citation>
    <scope>NUCLEOTIDE SEQUENCE [LARGE SCALE GENOMIC DNA]</scope>
    <source>
        <strain evidence="2">AA3-22</strain>
    </source>
</reference>
<sequence>MIRAGETIENPVTGERVTFLKTSAETDGELVLIETTVAPDGSVAAEHLHPYQCERFEILEGEVEFKVGGRLLTAGPGDVVVVEPGTAHRFRNAGEEEVRFRCEVRPALTFESFLVTMFGLAADGKTGKGGLPNPFHLAVIMAEHFDLVRLPHVPAWVQRAGLALGAPVGRLLGYEPFYLPRRGPERQDLAA</sequence>
<protein>
    <submittedName>
        <fullName evidence="2">Cupin</fullName>
    </submittedName>
</protein>
<dbReference type="InterPro" id="IPR011051">
    <property type="entry name" value="RmlC_Cupin_sf"/>
</dbReference>
<accession>A0A510HEE9</accession>
<dbReference type="SUPFAM" id="SSF51182">
    <property type="entry name" value="RmlC-like cupins"/>
    <property type="match status" value="1"/>
</dbReference>
<organism evidence="2 3">
    <name type="scientific">Rubrobacter xylanophilus</name>
    <dbReference type="NCBI Taxonomy" id="49319"/>
    <lineage>
        <taxon>Bacteria</taxon>
        <taxon>Bacillati</taxon>
        <taxon>Actinomycetota</taxon>
        <taxon>Rubrobacteria</taxon>
        <taxon>Rubrobacterales</taxon>
        <taxon>Rubrobacteraceae</taxon>
        <taxon>Rubrobacter</taxon>
    </lineage>
</organism>
<evidence type="ECO:0000313" key="3">
    <source>
        <dbReference type="Proteomes" id="UP000318065"/>
    </source>
</evidence>
<gene>
    <name evidence="2" type="ORF">RxyAA322_01600</name>
</gene>
<dbReference type="Proteomes" id="UP000318065">
    <property type="component" value="Chromosome"/>
</dbReference>
<dbReference type="Gene3D" id="2.60.120.10">
    <property type="entry name" value="Jelly Rolls"/>
    <property type="match status" value="1"/>
</dbReference>
<dbReference type="RefSeq" id="WP_143526466.1">
    <property type="nucleotide sequence ID" value="NZ_AP019791.1"/>
</dbReference>
<evidence type="ECO:0000259" key="1">
    <source>
        <dbReference type="Pfam" id="PF07883"/>
    </source>
</evidence>
<name>A0A510HEE9_9ACTN</name>
<dbReference type="PANTHER" id="PTHR36440:SF1">
    <property type="entry name" value="PUTATIVE (AFU_ORTHOLOGUE AFUA_8G07350)-RELATED"/>
    <property type="match status" value="1"/>
</dbReference>
<keyword evidence="3" id="KW-1185">Reference proteome</keyword>
<dbReference type="OrthoDB" id="9791637at2"/>
<dbReference type="PANTHER" id="PTHR36440">
    <property type="entry name" value="PUTATIVE (AFU_ORTHOLOGUE AFUA_8G07350)-RELATED"/>
    <property type="match status" value="1"/>
</dbReference>
<feature type="domain" description="Cupin type-2" evidence="1">
    <location>
        <begin position="35"/>
        <end position="100"/>
    </location>
</feature>
<dbReference type="InterPro" id="IPR014710">
    <property type="entry name" value="RmlC-like_jellyroll"/>
</dbReference>
<dbReference type="AlphaFoldDB" id="A0A510HEE9"/>